<feature type="domain" description="MTTase N-terminal" evidence="16">
    <location>
        <begin position="3"/>
        <end position="127"/>
    </location>
</feature>
<evidence type="ECO:0000256" key="3">
    <source>
        <dbReference type="ARBA" id="ARBA00022490"/>
    </source>
</evidence>
<dbReference type="NCBIfam" id="TIGR00089">
    <property type="entry name" value="MiaB/RimO family radical SAM methylthiotransferase"/>
    <property type="match status" value="1"/>
</dbReference>
<dbReference type="GO" id="GO:0051539">
    <property type="term" value="F:4 iron, 4 sulfur cluster binding"/>
    <property type="evidence" value="ECO:0007669"/>
    <property type="project" value="UniProtKB-UniRule"/>
</dbReference>
<feature type="binding site" evidence="14">
    <location>
        <position position="48"/>
    </location>
    <ligand>
        <name>[4Fe-4S] cluster</name>
        <dbReference type="ChEBI" id="CHEBI:49883"/>
        <label>1</label>
    </ligand>
</feature>
<dbReference type="CDD" id="cd01335">
    <property type="entry name" value="Radical_SAM"/>
    <property type="match status" value="1"/>
</dbReference>
<dbReference type="InterPro" id="IPR038135">
    <property type="entry name" value="Methylthiotransferase_N_sf"/>
</dbReference>
<dbReference type="SFLD" id="SFLDG01061">
    <property type="entry name" value="methylthiotransferase"/>
    <property type="match status" value="1"/>
</dbReference>
<sequence length="466" mass="50892">MSKKLFIKTWGCQMNVYDSARMADVLAPLGYRPVDEPEGADMVILNTCHIREKAADKVFSELGRLRILKDEKAVANTGGDGKMILAVAGCVAQAEGEEIVARAPYVDMVFGPQTYHTLPEMVAKASRAAGSVLNTDFPAESKFDFLPEEATSQGVAAFLAVQEGCDKFCTFCVVPYTRGAEFSRPADQILAEARRLVAGGTREISLLGQNVNAWHGDGPNGSSWGLGRLIRALAEIDGLARIRYTTSHPRDMDDELIRAHAEVPQLMPYLHLPVQSGSDRILAAMNRKHSGDDYRRLVDRLRAVNPDLALSSDFIVGFPGESDADFAATLKLVTDVGYAQAYSFKYSPRPGTPAALESKQVPEDVKEARLQALQQLIGAQQVAFNHSFVGRTMPVLFDRKGRRPGQLLGRSPWMQSVHADANERLLNQIVEVRIEDARPNSLAGRIVTGEFASTAGRAVDHAEARA</sequence>
<keyword evidence="19" id="KW-1185">Reference proteome</keyword>
<comment type="cofactor">
    <cofactor evidence="14">
        <name>[4Fe-4S] cluster</name>
        <dbReference type="ChEBI" id="CHEBI:49883"/>
    </cofactor>
    <text evidence="14">Binds 2 [4Fe-4S] clusters. One cluster is coordinated with 3 cysteines and an exchangeable S-adenosyl-L-methionine.</text>
</comment>
<dbReference type="EC" id="2.8.4.3" evidence="10 14"/>
<feature type="domain" description="TRAM" evidence="15">
    <location>
        <begin position="386"/>
        <end position="448"/>
    </location>
</feature>
<evidence type="ECO:0000256" key="8">
    <source>
        <dbReference type="ARBA" id="ARBA00023004"/>
    </source>
</evidence>
<dbReference type="PROSITE" id="PS51918">
    <property type="entry name" value="RADICAL_SAM"/>
    <property type="match status" value="1"/>
</dbReference>
<organism evidence="18 19">
    <name type="scientific">Azospirillum griseum</name>
    <dbReference type="NCBI Taxonomy" id="2496639"/>
    <lineage>
        <taxon>Bacteria</taxon>
        <taxon>Pseudomonadati</taxon>
        <taxon>Pseudomonadota</taxon>
        <taxon>Alphaproteobacteria</taxon>
        <taxon>Rhodospirillales</taxon>
        <taxon>Azospirillaceae</taxon>
        <taxon>Azospirillum</taxon>
    </lineage>
</organism>
<dbReference type="InterPro" id="IPR020612">
    <property type="entry name" value="Methylthiotransferase_CS"/>
</dbReference>
<dbReference type="InterPro" id="IPR006463">
    <property type="entry name" value="MiaB_methiolase"/>
</dbReference>
<evidence type="ECO:0000256" key="4">
    <source>
        <dbReference type="ARBA" id="ARBA00022679"/>
    </source>
</evidence>
<keyword evidence="7 14" id="KW-0479">Metal-binding</keyword>
<evidence type="ECO:0000256" key="13">
    <source>
        <dbReference type="ARBA" id="ARBA00052587"/>
    </source>
</evidence>
<dbReference type="PROSITE" id="PS51449">
    <property type="entry name" value="MTTASE_N"/>
    <property type="match status" value="1"/>
</dbReference>
<evidence type="ECO:0000256" key="2">
    <source>
        <dbReference type="ARBA" id="ARBA00022485"/>
    </source>
</evidence>
<comment type="subunit">
    <text evidence="14">Monomer.</text>
</comment>
<dbReference type="HAMAP" id="MF_01864">
    <property type="entry name" value="tRNA_metthiotr_MiaB"/>
    <property type="match status" value="1"/>
</dbReference>
<proteinExistence type="inferred from homology"/>
<evidence type="ECO:0000256" key="9">
    <source>
        <dbReference type="ARBA" id="ARBA00023014"/>
    </source>
</evidence>
<dbReference type="EMBL" id="RXMA01000005">
    <property type="protein sequence ID" value="RTR21911.1"/>
    <property type="molecule type" value="Genomic_DNA"/>
</dbReference>
<dbReference type="InterPro" id="IPR007197">
    <property type="entry name" value="rSAM"/>
</dbReference>
<gene>
    <name evidence="14 18" type="primary">miaB</name>
    <name evidence="18" type="ORF">EJ903_07260</name>
</gene>
<dbReference type="RefSeq" id="WP_126613625.1">
    <property type="nucleotide sequence ID" value="NZ_JBHUCY010000012.1"/>
</dbReference>
<dbReference type="Gene3D" id="3.40.50.12160">
    <property type="entry name" value="Methylthiotransferase, N-terminal domain"/>
    <property type="match status" value="1"/>
</dbReference>
<dbReference type="Proteomes" id="UP000277007">
    <property type="component" value="Unassembled WGS sequence"/>
</dbReference>
<evidence type="ECO:0000313" key="19">
    <source>
        <dbReference type="Proteomes" id="UP000277007"/>
    </source>
</evidence>
<name>A0A431VJ16_9PROT</name>
<evidence type="ECO:0000259" key="17">
    <source>
        <dbReference type="PROSITE" id="PS51918"/>
    </source>
</evidence>
<evidence type="ECO:0000259" key="16">
    <source>
        <dbReference type="PROSITE" id="PS51449"/>
    </source>
</evidence>
<dbReference type="SUPFAM" id="SSF102114">
    <property type="entry name" value="Radical SAM enzymes"/>
    <property type="match status" value="1"/>
</dbReference>
<feature type="binding site" evidence="14">
    <location>
        <position position="90"/>
    </location>
    <ligand>
        <name>[4Fe-4S] cluster</name>
        <dbReference type="ChEBI" id="CHEBI:49883"/>
        <label>1</label>
    </ligand>
</feature>
<evidence type="ECO:0000259" key="15">
    <source>
        <dbReference type="PROSITE" id="PS50926"/>
    </source>
</evidence>
<dbReference type="InterPro" id="IPR013848">
    <property type="entry name" value="Methylthiotransferase_N"/>
</dbReference>
<dbReference type="InterPro" id="IPR005839">
    <property type="entry name" value="Methylthiotransferase"/>
</dbReference>
<keyword evidence="6 14" id="KW-0819">tRNA processing</keyword>
<dbReference type="AlphaFoldDB" id="A0A431VJ16"/>
<dbReference type="SFLD" id="SFLDG01082">
    <property type="entry name" value="B12-binding_domain_containing"/>
    <property type="match status" value="1"/>
</dbReference>
<comment type="catalytic activity">
    <reaction evidence="11">
        <text>N(6)-dimethylallyladenosine(37) in tRNA + (sulfur carrier)-SH + AH2 + S-adenosyl-L-methionine = 2-thio-N(6)-dimethylallyladenosine(37) in tRNA + (sulfur carrier)-H + 5'-deoxyadenosine + L-methionine + A + H(+)</text>
        <dbReference type="Rhea" id="RHEA:36339"/>
        <dbReference type="Rhea" id="RHEA-COMP:10375"/>
        <dbReference type="Rhea" id="RHEA-COMP:10377"/>
        <dbReference type="Rhea" id="RHEA-COMP:14737"/>
        <dbReference type="Rhea" id="RHEA-COMP:14739"/>
        <dbReference type="ChEBI" id="CHEBI:13193"/>
        <dbReference type="ChEBI" id="CHEBI:15378"/>
        <dbReference type="ChEBI" id="CHEBI:17319"/>
        <dbReference type="ChEBI" id="CHEBI:17499"/>
        <dbReference type="ChEBI" id="CHEBI:29917"/>
        <dbReference type="ChEBI" id="CHEBI:57844"/>
        <dbReference type="ChEBI" id="CHEBI:59789"/>
        <dbReference type="ChEBI" id="CHEBI:64428"/>
        <dbReference type="ChEBI" id="CHEBI:74415"/>
        <dbReference type="ChEBI" id="CHEBI:74416"/>
    </reaction>
    <physiologicalReaction direction="left-to-right" evidence="11">
        <dbReference type="Rhea" id="RHEA:36340"/>
    </physiologicalReaction>
</comment>
<protein>
    <recommendedName>
        <fullName evidence="10 14">tRNA-2-methylthio-N(6)-dimethylallyladenosine synthase</fullName>
        <ecNumber evidence="10 14">2.8.4.3</ecNumber>
    </recommendedName>
    <alternativeName>
        <fullName evidence="14">(Dimethylallyl)adenosine tRNA methylthiotransferase MiaB</fullName>
    </alternativeName>
    <alternativeName>
        <fullName evidence="14">tRNA-i(6)A37 methylthiotransferase</fullName>
    </alternativeName>
</protein>
<dbReference type="SFLD" id="SFLDS00029">
    <property type="entry name" value="Radical_SAM"/>
    <property type="match status" value="1"/>
</dbReference>
<feature type="binding site" evidence="14">
    <location>
        <position position="169"/>
    </location>
    <ligand>
        <name>[4Fe-4S] cluster</name>
        <dbReference type="ChEBI" id="CHEBI:49883"/>
        <label>2</label>
        <note>4Fe-4S-S-AdoMet</note>
    </ligand>
</feature>
<dbReference type="GO" id="GO:0005829">
    <property type="term" value="C:cytosol"/>
    <property type="evidence" value="ECO:0007669"/>
    <property type="project" value="TreeGrafter"/>
</dbReference>
<dbReference type="InterPro" id="IPR006638">
    <property type="entry name" value="Elp3/MiaA/NifB-like_rSAM"/>
</dbReference>
<accession>A0A431VJ16</accession>
<dbReference type="InterPro" id="IPR058240">
    <property type="entry name" value="rSAM_sf"/>
</dbReference>
<dbReference type="PROSITE" id="PS01278">
    <property type="entry name" value="MTTASE_RADICAL"/>
    <property type="match status" value="1"/>
</dbReference>
<dbReference type="Gene3D" id="3.80.30.20">
    <property type="entry name" value="tm_1862 like domain"/>
    <property type="match status" value="1"/>
</dbReference>
<keyword evidence="3 14" id="KW-0963">Cytoplasm</keyword>
<dbReference type="FunFam" id="3.40.50.12160:FF:000001">
    <property type="entry name" value="tRNA-2-methylthio-N(6)-dimethylallyladenosine synthase"/>
    <property type="match status" value="1"/>
</dbReference>
<comment type="caution">
    <text evidence="18">The sequence shown here is derived from an EMBL/GenBank/DDBJ whole genome shotgun (WGS) entry which is preliminary data.</text>
</comment>
<keyword evidence="8 14" id="KW-0408">Iron</keyword>
<comment type="subcellular location">
    <subcellularLocation>
        <location evidence="14">Cytoplasm</location>
    </subcellularLocation>
</comment>
<dbReference type="GO" id="GO:0046872">
    <property type="term" value="F:metal ion binding"/>
    <property type="evidence" value="ECO:0007669"/>
    <property type="project" value="UniProtKB-KW"/>
</dbReference>
<evidence type="ECO:0000256" key="10">
    <source>
        <dbReference type="ARBA" id="ARBA00033765"/>
    </source>
</evidence>
<evidence type="ECO:0000256" key="12">
    <source>
        <dbReference type="ARBA" id="ARBA00052380"/>
    </source>
</evidence>
<dbReference type="Pfam" id="PF04055">
    <property type="entry name" value="Radical_SAM"/>
    <property type="match status" value="1"/>
</dbReference>
<evidence type="ECO:0000256" key="5">
    <source>
        <dbReference type="ARBA" id="ARBA00022691"/>
    </source>
</evidence>
<feature type="binding site" evidence="14">
    <location>
        <position position="172"/>
    </location>
    <ligand>
        <name>[4Fe-4S] cluster</name>
        <dbReference type="ChEBI" id="CHEBI:49883"/>
        <label>2</label>
        <note>4Fe-4S-S-AdoMet</note>
    </ligand>
</feature>
<dbReference type="PANTHER" id="PTHR43020">
    <property type="entry name" value="CDK5 REGULATORY SUBUNIT-ASSOCIATED PROTEIN 1"/>
    <property type="match status" value="1"/>
</dbReference>
<dbReference type="GO" id="GO:0035597">
    <property type="term" value="F:tRNA-2-methylthio-N(6)-dimethylallyladenosine(37) synthase activity"/>
    <property type="evidence" value="ECO:0007669"/>
    <property type="project" value="UniProtKB-EC"/>
</dbReference>
<keyword evidence="5 14" id="KW-0949">S-adenosyl-L-methionine</keyword>
<feature type="domain" description="Radical SAM core" evidence="17">
    <location>
        <begin position="151"/>
        <end position="383"/>
    </location>
</feature>
<dbReference type="FunFam" id="3.80.30.20:FF:000001">
    <property type="entry name" value="tRNA-2-methylthio-N(6)-dimethylallyladenosine synthase 2"/>
    <property type="match status" value="1"/>
</dbReference>
<keyword evidence="4 14" id="KW-0808">Transferase</keyword>
<feature type="binding site" evidence="14">
    <location>
        <position position="165"/>
    </location>
    <ligand>
        <name>[4Fe-4S] cluster</name>
        <dbReference type="ChEBI" id="CHEBI:49883"/>
        <label>2</label>
        <note>4Fe-4S-S-AdoMet</note>
    </ligand>
</feature>
<evidence type="ECO:0000256" key="14">
    <source>
        <dbReference type="HAMAP-Rule" id="MF_01864"/>
    </source>
</evidence>
<dbReference type="Pfam" id="PF00919">
    <property type="entry name" value="UPF0004"/>
    <property type="match status" value="1"/>
</dbReference>
<evidence type="ECO:0000256" key="1">
    <source>
        <dbReference type="ARBA" id="ARBA00003234"/>
    </source>
</evidence>
<dbReference type="Pfam" id="PF01938">
    <property type="entry name" value="TRAM"/>
    <property type="match status" value="1"/>
</dbReference>
<comment type="function">
    <text evidence="1 14">Catalyzes the methylthiolation of N6-(dimethylallyl)adenosine (i(6)A), leading to the formation of 2-methylthio-N6-(dimethylallyl)adenosine (ms(2)i(6)A) at position 37 in tRNAs that read codons beginning with uridine.</text>
</comment>
<dbReference type="PROSITE" id="PS50926">
    <property type="entry name" value="TRAM"/>
    <property type="match status" value="1"/>
</dbReference>
<dbReference type="InterPro" id="IPR023404">
    <property type="entry name" value="rSAM_horseshoe"/>
</dbReference>
<dbReference type="SMART" id="SM00729">
    <property type="entry name" value="Elp3"/>
    <property type="match status" value="1"/>
</dbReference>
<evidence type="ECO:0000256" key="6">
    <source>
        <dbReference type="ARBA" id="ARBA00022694"/>
    </source>
</evidence>
<evidence type="ECO:0000256" key="11">
    <source>
        <dbReference type="ARBA" id="ARBA00050926"/>
    </source>
</evidence>
<keyword evidence="2 14" id="KW-0004">4Fe-4S</keyword>
<dbReference type="NCBIfam" id="TIGR01574">
    <property type="entry name" value="miaB-methiolase"/>
    <property type="match status" value="1"/>
</dbReference>
<evidence type="ECO:0000313" key="18">
    <source>
        <dbReference type="EMBL" id="RTR21911.1"/>
    </source>
</evidence>
<comment type="catalytic activity">
    <reaction evidence="13">
        <text>N(6)-dimethylallyladenosine(37) in tRNA + (sulfur carrier)-SH + AH2 + 2 S-adenosyl-L-methionine = 2-methylsulfanyl-N(6)-dimethylallyladenosine(37) in tRNA + (sulfur carrier)-H + 5'-deoxyadenosine + L-methionine + A + S-adenosyl-L-homocysteine + 2 H(+)</text>
        <dbReference type="Rhea" id="RHEA:37067"/>
        <dbReference type="Rhea" id="RHEA-COMP:10375"/>
        <dbReference type="Rhea" id="RHEA-COMP:10376"/>
        <dbReference type="Rhea" id="RHEA-COMP:14737"/>
        <dbReference type="Rhea" id="RHEA-COMP:14739"/>
        <dbReference type="ChEBI" id="CHEBI:13193"/>
        <dbReference type="ChEBI" id="CHEBI:15378"/>
        <dbReference type="ChEBI" id="CHEBI:17319"/>
        <dbReference type="ChEBI" id="CHEBI:17499"/>
        <dbReference type="ChEBI" id="CHEBI:29917"/>
        <dbReference type="ChEBI" id="CHEBI:57844"/>
        <dbReference type="ChEBI" id="CHEBI:57856"/>
        <dbReference type="ChEBI" id="CHEBI:59789"/>
        <dbReference type="ChEBI" id="CHEBI:64428"/>
        <dbReference type="ChEBI" id="CHEBI:74415"/>
        <dbReference type="ChEBI" id="CHEBI:74417"/>
        <dbReference type="EC" id="2.8.4.3"/>
    </reaction>
    <physiologicalReaction direction="left-to-right" evidence="13">
        <dbReference type="Rhea" id="RHEA:37068"/>
    </physiologicalReaction>
</comment>
<dbReference type="PANTHER" id="PTHR43020:SF2">
    <property type="entry name" value="MITOCHONDRIAL TRNA METHYLTHIOTRANSFERASE CDK5RAP1"/>
    <property type="match status" value="1"/>
</dbReference>
<dbReference type="InterPro" id="IPR002792">
    <property type="entry name" value="TRAM_dom"/>
</dbReference>
<dbReference type="OrthoDB" id="9805215at2"/>
<comment type="catalytic activity">
    <reaction evidence="12">
        <text>2-thio-N(6)-dimethylallyladenosine(37) in tRNA + S-adenosyl-L-methionine = 2-methylsulfanyl-N(6)-dimethylallyladenosine(37) in tRNA + S-adenosyl-L-homocysteine + H(+)</text>
        <dbReference type="Rhea" id="RHEA:37063"/>
        <dbReference type="Rhea" id="RHEA-COMP:10376"/>
        <dbReference type="Rhea" id="RHEA-COMP:10377"/>
        <dbReference type="ChEBI" id="CHEBI:15378"/>
        <dbReference type="ChEBI" id="CHEBI:57856"/>
        <dbReference type="ChEBI" id="CHEBI:59789"/>
        <dbReference type="ChEBI" id="CHEBI:74416"/>
        <dbReference type="ChEBI" id="CHEBI:74417"/>
    </reaction>
    <physiologicalReaction direction="left-to-right" evidence="12">
        <dbReference type="Rhea" id="RHEA:37064"/>
    </physiologicalReaction>
</comment>
<feature type="binding site" evidence="14">
    <location>
        <position position="12"/>
    </location>
    <ligand>
        <name>[4Fe-4S] cluster</name>
        <dbReference type="ChEBI" id="CHEBI:49883"/>
        <label>1</label>
    </ligand>
</feature>
<dbReference type="SFLD" id="SFLDF00273">
    <property type="entry name" value="(dimethylallyl)adenosine_tRNA"/>
    <property type="match status" value="1"/>
</dbReference>
<keyword evidence="9 14" id="KW-0411">Iron-sulfur</keyword>
<comment type="similarity">
    <text evidence="14">Belongs to the methylthiotransferase family. MiaB subfamily.</text>
</comment>
<reference evidence="18 19" key="1">
    <citation type="submission" date="2018-12" db="EMBL/GenBank/DDBJ databases">
        <authorList>
            <person name="Yang Y."/>
        </authorList>
    </citation>
    <scope>NUCLEOTIDE SEQUENCE [LARGE SCALE GENOMIC DNA]</scope>
    <source>
        <strain evidence="18 19">L-25-5w-1</strain>
    </source>
</reference>
<evidence type="ECO:0000256" key="7">
    <source>
        <dbReference type="ARBA" id="ARBA00022723"/>
    </source>
</evidence>